<sequence>MKTILPMAALAALLCTACDGGQSPPDNPAASARCGGDNLLGNPDFAANASGAAPPWRSSQHAGEQSFELTYKDGTASIVKVASQPWFRLVQALPARELRGNLLRYSAELKLDLTEEGVTHGFKIGGGLVVTLRGDPDPVMGGDRLLLSEQFEHEPHLGTTDWVSVSTTFEVPANATRLQVGFAQYANGAMQIRQPAVHRCQAD</sequence>
<evidence type="ECO:0008006" key="4">
    <source>
        <dbReference type="Google" id="ProtNLM"/>
    </source>
</evidence>
<dbReference type="OrthoDB" id="5731529at2"/>
<feature type="signal peptide" evidence="1">
    <location>
        <begin position="1"/>
        <end position="17"/>
    </location>
</feature>
<dbReference type="AlphaFoldDB" id="A0A5C8ZTJ5"/>
<dbReference type="RefSeq" id="WP_148064473.1">
    <property type="nucleotide sequence ID" value="NZ_VRYZ01000004.1"/>
</dbReference>
<proteinExistence type="predicted"/>
<feature type="chain" id="PRO_5023149239" description="Lipoprotein" evidence="1">
    <location>
        <begin position="18"/>
        <end position="203"/>
    </location>
</feature>
<comment type="caution">
    <text evidence="2">The sequence shown here is derived from an EMBL/GenBank/DDBJ whole genome shotgun (WGS) entry which is preliminary data.</text>
</comment>
<protein>
    <recommendedName>
        <fullName evidence="4">Lipoprotein</fullName>
    </recommendedName>
</protein>
<gene>
    <name evidence="2" type="ORF">FVW59_11535</name>
</gene>
<organism evidence="2 3">
    <name type="scientific">Parahaliea aestuarii</name>
    <dbReference type="NCBI Taxonomy" id="1852021"/>
    <lineage>
        <taxon>Bacteria</taxon>
        <taxon>Pseudomonadati</taxon>
        <taxon>Pseudomonadota</taxon>
        <taxon>Gammaproteobacteria</taxon>
        <taxon>Cellvibrionales</taxon>
        <taxon>Halieaceae</taxon>
        <taxon>Parahaliea</taxon>
    </lineage>
</organism>
<reference evidence="2 3" key="1">
    <citation type="submission" date="2019-08" db="EMBL/GenBank/DDBJ databases">
        <title>Parahaliea maris sp. nov., isolated from the surface seawater.</title>
        <authorList>
            <person name="Liu Y."/>
        </authorList>
    </citation>
    <scope>NUCLEOTIDE SEQUENCE [LARGE SCALE GENOMIC DNA]</scope>
    <source>
        <strain evidence="2 3">S2-26</strain>
    </source>
</reference>
<evidence type="ECO:0000313" key="2">
    <source>
        <dbReference type="EMBL" id="TXS91776.1"/>
    </source>
</evidence>
<evidence type="ECO:0000256" key="1">
    <source>
        <dbReference type="SAM" id="SignalP"/>
    </source>
</evidence>
<dbReference type="Gene3D" id="2.60.120.260">
    <property type="entry name" value="Galactose-binding domain-like"/>
    <property type="match status" value="1"/>
</dbReference>
<name>A0A5C8ZTJ5_9GAMM</name>
<accession>A0A5C8ZTJ5</accession>
<dbReference type="EMBL" id="VRYZ01000004">
    <property type="protein sequence ID" value="TXS91776.1"/>
    <property type="molecule type" value="Genomic_DNA"/>
</dbReference>
<dbReference type="Proteomes" id="UP000321933">
    <property type="component" value="Unassembled WGS sequence"/>
</dbReference>
<keyword evidence="3" id="KW-1185">Reference proteome</keyword>
<keyword evidence="1" id="KW-0732">Signal</keyword>
<evidence type="ECO:0000313" key="3">
    <source>
        <dbReference type="Proteomes" id="UP000321933"/>
    </source>
</evidence>